<dbReference type="FunFam" id="2.60.110.10:FF:000002">
    <property type="entry name" value="Thaumatin-like protein 1a"/>
    <property type="match status" value="1"/>
</dbReference>
<dbReference type="CDD" id="cd09218">
    <property type="entry name" value="TLP-PA"/>
    <property type="match status" value="1"/>
</dbReference>
<dbReference type="RefSeq" id="XP_010257784.1">
    <property type="nucleotide sequence ID" value="XM_010259482.1"/>
</dbReference>
<dbReference type="InterPro" id="IPR017949">
    <property type="entry name" value="Thaumatin_CS"/>
</dbReference>
<dbReference type="InterPro" id="IPR037176">
    <property type="entry name" value="Osmotin/thaumatin-like_sf"/>
</dbReference>
<dbReference type="GO" id="GO:0006952">
    <property type="term" value="P:defense response"/>
    <property type="evidence" value="ECO:0000318"/>
    <property type="project" value="GO_Central"/>
</dbReference>
<dbReference type="GeneID" id="104597756"/>
<dbReference type="AlphaFoldDB" id="A0A1U7ZVS2"/>
<accession>A0A1U7ZVS2</accession>
<proteinExistence type="inferred from homology"/>
<dbReference type="Gene3D" id="2.60.110.10">
    <property type="entry name" value="Thaumatin"/>
    <property type="match status" value="1"/>
</dbReference>
<dbReference type="Proteomes" id="UP000189703">
    <property type="component" value="Unplaced"/>
</dbReference>
<keyword evidence="2" id="KW-1015">Disulfide bond</keyword>
<evidence type="ECO:0000256" key="1">
    <source>
        <dbReference type="ARBA" id="ARBA00010607"/>
    </source>
</evidence>
<dbReference type="InterPro" id="IPR001938">
    <property type="entry name" value="Thaumatin"/>
</dbReference>
<dbReference type="OMA" id="YCCTEEF"/>
<dbReference type="KEGG" id="nnu:104597756"/>
<evidence type="ECO:0000313" key="4">
    <source>
        <dbReference type="RefSeq" id="XP_010257784.1"/>
    </source>
</evidence>
<dbReference type="PROSITE" id="PS51367">
    <property type="entry name" value="THAUMATIN_2"/>
    <property type="match status" value="1"/>
</dbReference>
<dbReference type="SMART" id="SM00205">
    <property type="entry name" value="THN"/>
    <property type="match status" value="1"/>
</dbReference>
<dbReference type="eggNOG" id="ENOG502QVSQ">
    <property type="taxonomic scope" value="Eukaryota"/>
</dbReference>
<dbReference type="SUPFAM" id="SSF49870">
    <property type="entry name" value="Osmotin, thaumatin-like protein"/>
    <property type="match status" value="1"/>
</dbReference>
<dbReference type="PRINTS" id="PR00347">
    <property type="entry name" value="THAUMATIN"/>
</dbReference>
<sequence length="235" mass="25227">MAFWYLQLFFLLSVSGAKATVFTLNNNCRKTIWPGIQPSAGKPDLEAGGFPLKPGETVSISAPAAWSGRFWGRRSCSFDPSGKGSCITGDCGGLLACSGMGGAPPVTLAEFTLNSPDDYYDISLVDGYNMAVSITPSGGSGECKPARCVSDLNQICPTNLQVKRKKRVVACESACMAFNRPEYCCTGDYSSPDKCKPTNYSRVFKAACPSAYSYAYDDQSSLRTCNGANYLIKFC</sequence>
<evidence type="ECO:0000313" key="3">
    <source>
        <dbReference type="Proteomes" id="UP000189703"/>
    </source>
</evidence>
<organism evidence="3 4">
    <name type="scientific">Nelumbo nucifera</name>
    <name type="common">Sacred lotus</name>
    <dbReference type="NCBI Taxonomy" id="4432"/>
    <lineage>
        <taxon>Eukaryota</taxon>
        <taxon>Viridiplantae</taxon>
        <taxon>Streptophyta</taxon>
        <taxon>Embryophyta</taxon>
        <taxon>Tracheophyta</taxon>
        <taxon>Spermatophyta</taxon>
        <taxon>Magnoliopsida</taxon>
        <taxon>Proteales</taxon>
        <taxon>Nelumbonaceae</taxon>
        <taxon>Nelumbo</taxon>
    </lineage>
</organism>
<dbReference type="PROSITE" id="PS00316">
    <property type="entry name" value="THAUMATIN_1"/>
    <property type="match status" value="1"/>
</dbReference>
<dbReference type="PIRSF" id="PIRSF002703">
    <property type="entry name" value="Thaumatin"/>
    <property type="match status" value="1"/>
</dbReference>
<reference evidence="4" key="1">
    <citation type="submission" date="2025-08" db="UniProtKB">
        <authorList>
            <consortium name="RefSeq"/>
        </authorList>
    </citation>
    <scope>IDENTIFICATION</scope>
</reference>
<gene>
    <name evidence="4" type="primary">LOC104597756</name>
</gene>
<protein>
    <submittedName>
        <fullName evidence="4">Thaumatin-like protein</fullName>
    </submittedName>
</protein>
<dbReference type="PANTHER" id="PTHR31048">
    <property type="entry name" value="OS03G0233200 PROTEIN"/>
    <property type="match status" value="1"/>
</dbReference>
<evidence type="ECO:0000256" key="2">
    <source>
        <dbReference type="ARBA" id="ARBA00023157"/>
    </source>
</evidence>
<dbReference type="OrthoDB" id="430315at2759"/>
<dbReference type="Pfam" id="PF00314">
    <property type="entry name" value="Thaumatin"/>
    <property type="match status" value="1"/>
</dbReference>
<name>A0A1U7ZVS2_NELNU</name>
<comment type="similarity">
    <text evidence="1">Belongs to the thaumatin family.</text>
</comment>
<keyword evidence="3" id="KW-1185">Reference proteome</keyword>